<evidence type="ECO:0000313" key="1">
    <source>
        <dbReference type="EMBL" id="MBY4796785.1"/>
    </source>
</evidence>
<dbReference type="EMBL" id="JAIMFO010000004">
    <property type="protein sequence ID" value="MBY4796785.1"/>
    <property type="molecule type" value="Genomic_DNA"/>
</dbReference>
<name>A0ABS7MHF3_9ACTN</name>
<accession>A0ABS7MHF3</accession>
<dbReference type="InterPro" id="IPR044000">
    <property type="entry name" value="Phage_tube_2"/>
</dbReference>
<protein>
    <submittedName>
        <fullName evidence="1">Uncharacterized protein</fullName>
    </submittedName>
</protein>
<reference evidence="1 2" key="1">
    <citation type="submission" date="2021-08" db="EMBL/GenBank/DDBJ databases">
        <title>Collinsella faecalis sp. nov. isolated from swine faeces.</title>
        <authorList>
            <person name="Oh B.S."/>
            <person name="Lee J.H."/>
        </authorList>
    </citation>
    <scope>NUCLEOTIDE SEQUENCE [LARGE SCALE GENOMIC DNA]</scope>
    <source>
        <strain evidence="1 2">AGMB00827</strain>
    </source>
</reference>
<organism evidence="1 2">
    <name type="scientific">Collinsella ureilytica</name>
    <dbReference type="NCBI Taxonomy" id="2869515"/>
    <lineage>
        <taxon>Bacteria</taxon>
        <taxon>Bacillati</taxon>
        <taxon>Actinomycetota</taxon>
        <taxon>Coriobacteriia</taxon>
        <taxon>Coriobacteriales</taxon>
        <taxon>Coriobacteriaceae</taxon>
        <taxon>Collinsella</taxon>
    </lineage>
</organism>
<evidence type="ECO:0000313" key="2">
    <source>
        <dbReference type="Proteomes" id="UP000700908"/>
    </source>
</evidence>
<dbReference type="RefSeq" id="WP_222198515.1">
    <property type="nucleotide sequence ID" value="NZ_JAIMFO010000004.1"/>
</dbReference>
<comment type="caution">
    <text evidence="1">The sequence shown here is derived from an EMBL/GenBank/DDBJ whole genome shotgun (WGS) entry which is preliminary data.</text>
</comment>
<sequence length="340" mass="35321">MPINPSIGSAAVALQTDRDTPASTPAFKHGLTGGSAFSAERSIASTPVACGNRAPSDARVDSISVGGSIETLCYPDVLGFYLYAALGAVKSAAASKSGYRRHIFTMGDTLPYVTVWSQIGTNNFTQAVGCKVSKLELSASGNEPIALKAELAGIDGKVGIDGIPGSLEASCYGGKFVPTDCDVRLDTASGTPKEALVADLSFNIENGTSALSSLGRVTPRDIADGTVKVGISVTTIPDDIKPYQKMITGSESAVNISGKIVFGSVYAKFIHSEDPNMTLELKLDHIPFTASFPSVDPEGTEGTIQFTCDSAIITSAGESPATVTLVNKTESYVLPAKKHE</sequence>
<proteinExistence type="predicted"/>
<gene>
    <name evidence="1" type="ORF">K6V98_00170</name>
</gene>
<dbReference type="Pfam" id="PF18906">
    <property type="entry name" value="Phage_tube_2"/>
    <property type="match status" value="1"/>
</dbReference>
<keyword evidence="2" id="KW-1185">Reference proteome</keyword>
<dbReference type="Proteomes" id="UP000700908">
    <property type="component" value="Unassembled WGS sequence"/>
</dbReference>